<dbReference type="Gene3D" id="1.10.10.10">
    <property type="entry name" value="Winged helix-like DNA-binding domain superfamily/Winged helix DNA-binding domain"/>
    <property type="match status" value="1"/>
</dbReference>
<evidence type="ECO:0000313" key="2">
    <source>
        <dbReference type="EMBL" id="MFC7190255.1"/>
    </source>
</evidence>
<evidence type="ECO:0000259" key="1">
    <source>
        <dbReference type="Pfam" id="PF01978"/>
    </source>
</evidence>
<dbReference type="PANTHER" id="PTHR34293">
    <property type="entry name" value="HTH-TYPE TRANSCRIPTIONAL REGULATOR TRMBL2"/>
    <property type="match status" value="1"/>
</dbReference>
<dbReference type="InterPro" id="IPR002831">
    <property type="entry name" value="Tscrpt_reg_TrmB_N"/>
</dbReference>
<organism evidence="2 3">
    <name type="scientific">Halocatena marina</name>
    <dbReference type="NCBI Taxonomy" id="2934937"/>
    <lineage>
        <taxon>Archaea</taxon>
        <taxon>Methanobacteriati</taxon>
        <taxon>Methanobacteriota</taxon>
        <taxon>Stenosarchaea group</taxon>
        <taxon>Halobacteria</taxon>
        <taxon>Halobacteriales</taxon>
        <taxon>Natronomonadaceae</taxon>
        <taxon>Halocatena</taxon>
    </lineage>
</organism>
<comment type="caution">
    <text evidence="2">The sequence shown here is derived from an EMBL/GenBank/DDBJ whole genome shotgun (WGS) entry which is preliminary data.</text>
</comment>
<dbReference type="RefSeq" id="WP_248906962.1">
    <property type="nucleotide sequence ID" value="NZ_CP109979.1"/>
</dbReference>
<sequence length="285" mass="31971">MSATDVFDRLGLTKYETDAMTELFGLGRTTAPNLAEATGIPKARIYGVLDSLAAEGYVKVIPGRPKEYVARPPAEVLELATENRRQEFEKFQRKIEDASDAFLSEFGPRFEHANEENRPAEELFHVVDVGEPSENGTQRIYHTASKSVRVLSKAFEYLDRIEPAFEDAVERGIDVRVLLLSPQLLTPAARERQADIVSHVTETYPSVGLRYSEKALPWRGTIADPSMEYDTGTAILLVQEDDVPNHMRQAAITENGSFVAGLHRYFELVWSYESVDPDERHANAP</sequence>
<accession>A0ABD5YRV9</accession>
<dbReference type="Pfam" id="PF01978">
    <property type="entry name" value="TrmB"/>
    <property type="match status" value="1"/>
</dbReference>
<proteinExistence type="predicted"/>
<gene>
    <name evidence="2" type="ORF">ACFQL7_10590</name>
</gene>
<reference evidence="2 3" key="1">
    <citation type="journal article" date="2019" name="Int. J. Syst. Evol. Microbiol.">
        <title>The Global Catalogue of Microorganisms (GCM) 10K type strain sequencing project: providing services to taxonomists for standard genome sequencing and annotation.</title>
        <authorList>
            <consortium name="The Broad Institute Genomics Platform"/>
            <consortium name="The Broad Institute Genome Sequencing Center for Infectious Disease"/>
            <person name="Wu L."/>
            <person name="Ma J."/>
        </authorList>
    </citation>
    <scope>NUCLEOTIDE SEQUENCE [LARGE SCALE GENOMIC DNA]</scope>
    <source>
        <strain evidence="2 3">RDMS1</strain>
    </source>
</reference>
<dbReference type="PANTHER" id="PTHR34293:SF1">
    <property type="entry name" value="HTH-TYPE TRANSCRIPTIONAL REGULATOR TRMBL2"/>
    <property type="match status" value="1"/>
</dbReference>
<dbReference type="Proteomes" id="UP001596417">
    <property type="component" value="Unassembled WGS sequence"/>
</dbReference>
<dbReference type="EMBL" id="JBHTAX010000001">
    <property type="protein sequence ID" value="MFC7190255.1"/>
    <property type="molecule type" value="Genomic_DNA"/>
</dbReference>
<name>A0ABD5YRV9_9EURY</name>
<evidence type="ECO:0000313" key="3">
    <source>
        <dbReference type="Proteomes" id="UP001596417"/>
    </source>
</evidence>
<dbReference type="InterPro" id="IPR051797">
    <property type="entry name" value="TrmB-like"/>
</dbReference>
<dbReference type="InterPro" id="IPR036390">
    <property type="entry name" value="WH_DNA-bd_sf"/>
</dbReference>
<dbReference type="AlphaFoldDB" id="A0ABD5YRV9"/>
<protein>
    <submittedName>
        <fullName evidence="2">TrmB family transcriptional regulator</fullName>
    </submittedName>
</protein>
<feature type="domain" description="Transcription regulator TrmB N-terminal" evidence="1">
    <location>
        <begin position="9"/>
        <end position="73"/>
    </location>
</feature>
<dbReference type="GeneID" id="76199849"/>
<keyword evidence="3" id="KW-1185">Reference proteome</keyword>
<dbReference type="SUPFAM" id="SSF46785">
    <property type="entry name" value="Winged helix' DNA-binding domain"/>
    <property type="match status" value="1"/>
</dbReference>
<dbReference type="InterPro" id="IPR036388">
    <property type="entry name" value="WH-like_DNA-bd_sf"/>
</dbReference>